<dbReference type="GO" id="GO:0000981">
    <property type="term" value="F:DNA-binding transcription factor activity, RNA polymerase II-specific"/>
    <property type="evidence" value="ECO:0007669"/>
    <property type="project" value="InterPro"/>
</dbReference>
<dbReference type="InterPro" id="IPR007219">
    <property type="entry name" value="XnlR_reg_dom"/>
</dbReference>
<feature type="compositionally biased region" description="Basic residues" evidence="7">
    <location>
        <begin position="112"/>
        <end position="121"/>
    </location>
</feature>
<keyword evidence="1" id="KW-0479">Metal-binding</keyword>
<dbReference type="InterPro" id="IPR050987">
    <property type="entry name" value="AtrR-like"/>
</dbReference>
<keyword evidence="10" id="KW-1185">Reference proteome</keyword>
<dbReference type="GO" id="GO:0008270">
    <property type="term" value="F:zinc ion binding"/>
    <property type="evidence" value="ECO:0007669"/>
    <property type="project" value="InterPro"/>
</dbReference>
<feature type="region of interest" description="Disordered" evidence="7">
    <location>
        <begin position="700"/>
        <end position="737"/>
    </location>
</feature>
<evidence type="ECO:0000256" key="4">
    <source>
        <dbReference type="ARBA" id="ARBA00023163"/>
    </source>
</evidence>
<accession>A0A2B7YVX0</accession>
<keyword evidence="5" id="KW-0539">Nucleus</keyword>
<dbReference type="Pfam" id="PF04082">
    <property type="entry name" value="Fungal_trans"/>
    <property type="match status" value="1"/>
</dbReference>
<dbReference type="Proteomes" id="UP000224634">
    <property type="component" value="Unassembled WGS sequence"/>
</dbReference>
<feature type="domain" description="Zn(2)-C6 fungal-type" evidence="8">
    <location>
        <begin position="125"/>
        <end position="156"/>
    </location>
</feature>
<dbReference type="OrthoDB" id="2110361at2759"/>
<evidence type="ECO:0000256" key="2">
    <source>
        <dbReference type="ARBA" id="ARBA00023015"/>
    </source>
</evidence>
<evidence type="ECO:0000256" key="1">
    <source>
        <dbReference type="ARBA" id="ARBA00022723"/>
    </source>
</evidence>
<evidence type="ECO:0000256" key="3">
    <source>
        <dbReference type="ARBA" id="ARBA00023125"/>
    </source>
</evidence>
<dbReference type="CDD" id="cd00067">
    <property type="entry name" value="GAL4"/>
    <property type="match status" value="1"/>
</dbReference>
<evidence type="ECO:0000256" key="7">
    <source>
        <dbReference type="SAM" id="MobiDB-lite"/>
    </source>
</evidence>
<feature type="coiled-coil region" evidence="6">
    <location>
        <begin position="163"/>
        <end position="190"/>
    </location>
</feature>
<dbReference type="InterPro" id="IPR036864">
    <property type="entry name" value="Zn2-C6_fun-type_DNA-bd_sf"/>
</dbReference>
<dbReference type="AlphaFoldDB" id="A0A2B7YVX0"/>
<evidence type="ECO:0000313" key="10">
    <source>
        <dbReference type="Proteomes" id="UP000224634"/>
    </source>
</evidence>
<dbReference type="SMART" id="SM00066">
    <property type="entry name" value="GAL4"/>
    <property type="match status" value="1"/>
</dbReference>
<sequence length="810" mass="90443">MESSYPRSSPPPPAAAAAAAQSLHPPTSYNPQIPSRIAPPSSAASFPSPSNHGLKISNLLYRSSPHSPYESHPDSQREPASGMLQDQHLQNESVAELAGAGSVHIAQPSQQQHKRAYRQRRKDPSCDACRERKVKCDASDSSSCTECSNRNVRCLFTKETNRRMSSIKQVQDLERQLAQAKQQLNQIRSGIPKIESLMDPDYTILEDTPKLPEIGRRPTRNNSSSLTHNYSNMCTKMRKYGHGLINFPPTPSFVRAQQVITSDSPPLPPAEVADALLRHYYLSVHSFFPILHWPTLLNDYENIYRAGSLHGVPRVWVAVLFGIFACGSLHSLNAGLIAKGKDYLQTCINLVDLWQDGFAVDQARTAMLISLYLYEMNLKSASWVWLGSAVRISQDLGLHIDFGQWGPIDTEMRKRFWWALYSFERLLILELGRPLIIHDEDCDVNLPSAVEERLIADGGVVSHDQKTTPFLSVIHIMRTVTQLTKTLKAPVISNDTLETFDRHFRMCLATFPPEYRMKSNQYLDPRSLSPVIYLQNARLVLHRHNMSPGASREVRHAAIRNCLDVAKDTTRILSRCMSCPDASAPDSPAGTRGNDWRYLVAAAANTVICTHIWRCILFLIFCGEYSAALVCIQASSAVGEAKAVNTSCGKYLTFFLKLFVGRAHSGDTPKLEQDEEMMAYLSGDLQTRLEGGWVWQYSELGPPSPQSTTSSTHPSPLTGKFTDDPQGGVQAPSEVEKEWEGWGWIERTTQYLLSEQQRFASTVVKTENGPSPTADRPPEIFSHQNQPESNNSSPQRSIPSSNRMTIANII</sequence>
<name>A0A2B7YVX0_POLH7</name>
<dbReference type="GO" id="GO:0003677">
    <property type="term" value="F:DNA binding"/>
    <property type="evidence" value="ECO:0007669"/>
    <property type="project" value="UniProtKB-KW"/>
</dbReference>
<dbReference type="InterPro" id="IPR001138">
    <property type="entry name" value="Zn2Cys6_DnaBD"/>
</dbReference>
<feature type="region of interest" description="Disordered" evidence="7">
    <location>
        <begin position="765"/>
        <end position="810"/>
    </location>
</feature>
<dbReference type="PROSITE" id="PS50048">
    <property type="entry name" value="ZN2_CY6_FUNGAL_2"/>
    <property type="match status" value="1"/>
</dbReference>
<keyword evidence="3" id="KW-0238">DNA-binding</keyword>
<evidence type="ECO:0000256" key="6">
    <source>
        <dbReference type="SAM" id="Coils"/>
    </source>
</evidence>
<evidence type="ECO:0000256" key="5">
    <source>
        <dbReference type="ARBA" id="ARBA00023242"/>
    </source>
</evidence>
<dbReference type="Pfam" id="PF00172">
    <property type="entry name" value="Zn_clus"/>
    <property type="match status" value="1"/>
</dbReference>
<dbReference type="CDD" id="cd12148">
    <property type="entry name" value="fungal_TF_MHR"/>
    <property type="match status" value="1"/>
</dbReference>
<dbReference type="PANTHER" id="PTHR46910">
    <property type="entry name" value="TRANSCRIPTION FACTOR PDR1"/>
    <property type="match status" value="1"/>
</dbReference>
<dbReference type="GO" id="GO:0006351">
    <property type="term" value="P:DNA-templated transcription"/>
    <property type="evidence" value="ECO:0007669"/>
    <property type="project" value="InterPro"/>
</dbReference>
<feature type="compositionally biased region" description="Low complexity" evidence="7">
    <location>
        <begin position="706"/>
        <end position="718"/>
    </location>
</feature>
<proteinExistence type="predicted"/>
<evidence type="ECO:0000259" key="8">
    <source>
        <dbReference type="PROSITE" id="PS50048"/>
    </source>
</evidence>
<feature type="region of interest" description="Disordered" evidence="7">
    <location>
        <begin position="1"/>
        <end position="85"/>
    </location>
</feature>
<gene>
    <name evidence="9" type="ORF">AJ80_00125</name>
</gene>
<dbReference type="SMART" id="SM00906">
    <property type="entry name" value="Fungal_trans"/>
    <property type="match status" value="1"/>
</dbReference>
<feature type="compositionally biased region" description="Low complexity" evidence="7">
    <location>
        <begin position="15"/>
        <end position="50"/>
    </location>
</feature>
<keyword evidence="4" id="KW-0804">Transcription</keyword>
<comment type="caution">
    <text evidence="9">The sequence shown here is derived from an EMBL/GenBank/DDBJ whole genome shotgun (WGS) entry which is preliminary data.</text>
</comment>
<feature type="region of interest" description="Disordered" evidence="7">
    <location>
        <begin position="99"/>
        <end position="132"/>
    </location>
</feature>
<feature type="compositionally biased region" description="Basic and acidic residues" evidence="7">
    <location>
        <begin position="122"/>
        <end position="132"/>
    </location>
</feature>
<reference evidence="9 10" key="1">
    <citation type="submission" date="2017-10" db="EMBL/GenBank/DDBJ databases">
        <title>Comparative genomics in systemic dimorphic fungi from Ajellomycetaceae.</title>
        <authorList>
            <person name="Munoz J.F."/>
            <person name="Mcewen J.G."/>
            <person name="Clay O.K."/>
            <person name="Cuomo C.A."/>
        </authorList>
    </citation>
    <scope>NUCLEOTIDE SEQUENCE [LARGE SCALE GENOMIC DNA]</scope>
    <source>
        <strain evidence="9 10">UAMH7299</strain>
    </source>
</reference>
<dbReference type="PROSITE" id="PS00463">
    <property type="entry name" value="ZN2_CY6_FUNGAL_1"/>
    <property type="match status" value="1"/>
</dbReference>
<dbReference type="STRING" id="1447883.A0A2B7YVX0"/>
<dbReference type="Gene3D" id="4.10.240.10">
    <property type="entry name" value="Zn(2)-C6 fungal-type DNA-binding domain"/>
    <property type="match status" value="1"/>
</dbReference>
<dbReference type="EMBL" id="PDNA01000001">
    <property type="protein sequence ID" value="PGH28234.1"/>
    <property type="molecule type" value="Genomic_DNA"/>
</dbReference>
<organism evidence="9 10">
    <name type="scientific">Polytolypa hystricis (strain UAMH7299)</name>
    <dbReference type="NCBI Taxonomy" id="1447883"/>
    <lineage>
        <taxon>Eukaryota</taxon>
        <taxon>Fungi</taxon>
        <taxon>Dikarya</taxon>
        <taxon>Ascomycota</taxon>
        <taxon>Pezizomycotina</taxon>
        <taxon>Eurotiomycetes</taxon>
        <taxon>Eurotiomycetidae</taxon>
        <taxon>Onygenales</taxon>
        <taxon>Onygenales incertae sedis</taxon>
        <taxon>Polytolypa</taxon>
    </lineage>
</organism>
<feature type="compositionally biased region" description="Polar residues" evidence="7">
    <location>
        <begin position="782"/>
        <end position="810"/>
    </location>
</feature>
<dbReference type="SUPFAM" id="SSF57701">
    <property type="entry name" value="Zn2/Cys6 DNA-binding domain"/>
    <property type="match status" value="1"/>
</dbReference>
<dbReference type="PANTHER" id="PTHR46910:SF1">
    <property type="entry name" value="MISCELLANEOUS ZN(II)2CYS6 TRANSCRIPTION FACTOR (EUROFUNG)-RELATED"/>
    <property type="match status" value="1"/>
</dbReference>
<protein>
    <recommendedName>
        <fullName evidence="8">Zn(2)-C6 fungal-type domain-containing protein</fullName>
    </recommendedName>
</protein>
<evidence type="ECO:0000313" key="9">
    <source>
        <dbReference type="EMBL" id="PGH28234.1"/>
    </source>
</evidence>
<keyword evidence="6" id="KW-0175">Coiled coil</keyword>
<keyword evidence="2" id="KW-0805">Transcription regulation</keyword>